<evidence type="ECO:0000313" key="6">
    <source>
        <dbReference type="EMBL" id="TQV69587.1"/>
    </source>
</evidence>
<dbReference type="PANTHER" id="PTHR30537:SF3">
    <property type="entry name" value="TRANSCRIPTIONAL REGULATORY PROTEIN"/>
    <property type="match status" value="1"/>
</dbReference>
<dbReference type="Pfam" id="PF00126">
    <property type="entry name" value="HTH_1"/>
    <property type="match status" value="1"/>
</dbReference>
<protein>
    <submittedName>
        <fullName evidence="6">LysR family transcriptional regulator</fullName>
    </submittedName>
</protein>
<dbReference type="PROSITE" id="PS50931">
    <property type="entry name" value="HTH_LYSR"/>
    <property type="match status" value="1"/>
</dbReference>
<reference evidence="6 7" key="1">
    <citation type="submission" date="2019-06" db="EMBL/GenBank/DDBJ databases">
        <title>A novel species of marine bacteria.</title>
        <authorList>
            <person name="Wang Y."/>
        </authorList>
    </citation>
    <scope>NUCLEOTIDE SEQUENCE [LARGE SCALE GENOMIC DNA]</scope>
    <source>
        <strain evidence="6 7">MA1-10</strain>
    </source>
</reference>
<keyword evidence="3" id="KW-0238">DNA-binding</keyword>
<dbReference type="InterPro" id="IPR005119">
    <property type="entry name" value="LysR_subst-bd"/>
</dbReference>
<sequence>MKTSDWEHLPFFLALARAGSLRAAAELLNTSYGTVNRNISALEHSYGARLFQRSQRGFSLTEFGERLLPIVEEIEKSIGSARKRVEGMDKSEAGTIRFTLTPTLAYDVMAPIIGRFHAKYPGIDIDLSLNRNIESIPNNEADVSLRAAETVNDDVIAQKLFRLKLGVYASERYVHDHVARFSERGEGLNWIGYDEDADGSQGAHPFPLARNRHRVRDGFMRACLMEQHCGMSYMPTLTEQTFPTLCRVPGTGLFDGPWLWILLHSDLQKTVRVRRFVDFLRQELLSLNRAL</sequence>
<evidence type="ECO:0000256" key="4">
    <source>
        <dbReference type="ARBA" id="ARBA00023163"/>
    </source>
</evidence>
<dbReference type="GO" id="GO:0003700">
    <property type="term" value="F:DNA-binding transcription factor activity"/>
    <property type="evidence" value="ECO:0007669"/>
    <property type="project" value="InterPro"/>
</dbReference>
<keyword evidence="2" id="KW-0805">Transcription regulation</keyword>
<evidence type="ECO:0000256" key="2">
    <source>
        <dbReference type="ARBA" id="ARBA00023015"/>
    </source>
</evidence>
<dbReference type="EMBL" id="VICH01000004">
    <property type="protein sequence ID" value="TQV69587.1"/>
    <property type="molecule type" value="Genomic_DNA"/>
</dbReference>
<keyword evidence="7" id="KW-1185">Reference proteome</keyword>
<evidence type="ECO:0000256" key="3">
    <source>
        <dbReference type="ARBA" id="ARBA00023125"/>
    </source>
</evidence>
<comment type="similarity">
    <text evidence="1">Belongs to the LysR transcriptional regulatory family.</text>
</comment>
<dbReference type="AlphaFoldDB" id="A0A545SXA0"/>
<evidence type="ECO:0000313" key="7">
    <source>
        <dbReference type="Proteomes" id="UP000315816"/>
    </source>
</evidence>
<dbReference type="PANTHER" id="PTHR30537">
    <property type="entry name" value="HTH-TYPE TRANSCRIPTIONAL REGULATOR"/>
    <property type="match status" value="1"/>
</dbReference>
<comment type="caution">
    <text evidence="6">The sequence shown here is derived from an EMBL/GenBank/DDBJ whole genome shotgun (WGS) entry which is preliminary data.</text>
</comment>
<dbReference type="OrthoDB" id="9796526at2"/>
<gene>
    <name evidence="6" type="ORF">FIL88_07200</name>
</gene>
<accession>A0A545SXA0</accession>
<dbReference type="GO" id="GO:0006351">
    <property type="term" value="P:DNA-templated transcription"/>
    <property type="evidence" value="ECO:0007669"/>
    <property type="project" value="TreeGrafter"/>
</dbReference>
<dbReference type="SUPFAM" id="SSF46785">
    <property type="entry name" value="Winged helix' DNA-binding domain"/>
    <property type="match status" value="1"/>
</dbReference>
<dbReference type="GO" id="GO:0043565">
    <property type="term" value="F:sequence-specific DNA binding"/>
    <property type="evidence" value="ECO:0007669"/>
    <property type="project" value="TreeGrafter"/>
</dbReference>
<dbReference type="Gene3D" id="1.10.10.10">
    <property type="entry name" value="Winged helix-like DNA-binding domain superfamily/Winged helix DNA-binding domain"/>
    <property type="match status" value="1"/>
</dbReference>
<dbReference type="InterPro" id="IPR058163">
    <property type="entry name" value="LysR-type_TF_proteobact-type"/>
</dbReference>
<keyword evidence="4" id="KW-0804">Transcription</keyword>
<evidence type="ECO:0000259" key="5">
    <source>
        <dbReference type="PROSITE" id="PS50931"/>
    </source>
</evidence>
<dbReference type="SUPFAM" id="SSF53850">
    <property type="entry name" value="Periplasmic binding protein-like II"/>
    <property type="match status" value="1"/>
</dbReference>
<dbReference type="Pfam" id="PF03466">
    <property type="entry name" value="LysR_substrate"/>
    <property type="match status" value="1"/>
</dbReference>
<dbReference type="InterPro" id="IPR000847">
    <property type="entry name" value="LysR_HTH_N"/>
</dbReference>
<proteinExistence type="inferred from homology"/>
<dbReference type="InterPro" id="IPR036390">
    <property type="entry name" value="WH_DNA-bd_sf"/>
</dbReference>
<dbReference type="InterPro" id="IPR036388">
    <property type="entry name" value="WH-like_DNA-bd_sf"/>
</dbReference>
<feature type="domain" description="HTH lysR-type" evidence="5">
    <location>
        <begin position="1"/>
        <end position="61"/>
    </location>
</feature>
<dbReference type="Gene3D" id="3.40.190.290">
    <property type="match status" value="1"/>
</dbReference>
<evidence type="ECO:0000256" key="1">
    <source>
        <dbReference type="ARBA" id="ARBA00009437"/>
    </source>
</evidence>
<organism evidence="6 7">
    <name type="scientific">Aliiroseovarius halocynthiae</name>
    <dbReference type="NCBI Taxonomy" id="985055"/>
    <lineage>
        <taxon>Bacteria</taxon>
        <taxon>Pseudomonadati</taxon>
        <taxon>Pseudomonadota</taxon>
        <taxon>Alphaproteobacteria</taxon>
        <taxon>Rhodobacterales</taxon>
        <taxon>Paracoccaceae</taxon>
        <taxon>Aliiroseovarius</taxon>
    </lineage>
</organism>
<name>A0A545SXA0_9RHOB</name>
<dbReference type="Proteomes" id="UP000315816">
    <property type="component" value="Unassembled WGS sequence"/>
</dbReference>